<dbReference type="GO" id="GO:0005524">
    <property type="term" value="F:ATP binding"/>
    <property type="evidence" value="ECO:0007669"/>
    <property type="project" value="UniProtKB-KW"/>
</dbReference>
<sequence length="366" mass="41367">MAEIKLKNIYKIYENNPNPSVTDFNLDIADREFIVFVGPSGCGKSTTLRMIAGLEEISKGEFYIDGVLMNDVAPKDRDIAMVFQSYALYPHMNVYDNMAFGLKLRKIPKDEIDRRVKDAARILGLEQYLDRKPKALSGGQRQRVALGRAIVRDAKVFLMDEPLSNLDAKLRVAMRSEIIKLHERLATTTIYVTHDQTEAMTMASRIVVMKDGVIQQIGSPKEIYDNPATVFVGGFIGSPAMNFIHGKVANGYFVADNQKFRIPEGKYNMLKQKGYDNKEIIFGIRPEDIHDEPIVTDTYEEAKYIAEIEVAELLGHESILYTNLAGQQLVAKVDARSDIRMGDKLEVALDMNKCHFFDVDTEKAIR</sequence>
<keyword evidence="1" id="KW-0067">ATP-binding</keyword>
<reference evidence="1 2" key="1">
    <citation type="journal article" date="2019" name="Nat. Med.">
        <title>A library of human gut bacterial isolates paired with longitudinal multiomics data enables mechanistic microbiome research.</title>
        <authorList>
            <person name="Poyet M."/>
            <person name="Groussin M."/>
            <person name="Gibbons S.M."/>
            <person name="Avila-Pacheco J."/>
            <person name="Jiang X."/>
            <person name="Kearney S.M."/>
            <person name="Perrotta A.R."/>
            <person name="Berdy B."/>
            <person name="Zhao S."/>
            <person name="Lieberman T.D."/>
            <person name="Swanson P.K."/>
            <person name="Smith M."/>
            <person name="Roesemann S."/>
            <person name="Alexander J.E."/>
            <person name="Rich S.A."/>
            <person name="Livny J."/>
            <person name="Vlamakis H."/>
            <person name="Clish C."/>
            <person name="Bullock K."/>
            <person name="Deik A."/>
            <person name="Scott J."/>
            <person name="Pierce K.A."/>
            <person name="Xavier R.J."/>
            <person name="Alm E.J."/>
        </authorList>
    </citation>
    <scope>NUCLEOTIDE SEQUENCE [LARGE SCALE GENOMIC DNA]</scope>
    <source>
        <strain evidence="1 2">BIOML-A198</strain>
    </source>
</reference>
<dbReference type="PROSITE" id="PS00211">
    <property type="entry name" value="ABC_TRANSPORTER_1"/>
    <property type="match status" value="1"/>
</dbReference>
<dbReference type="InterPro" id="IPR017871">
    <property type="entry name" value="ABC_transporter-like_CS"/>
</dbReference>
<comment type="caution">
    <text evidence="1">The sequence shown here is derived from an EMBL/GenBank/DDBJ whole genome shotgun (WGS) entry which is preliminary data.</text>
</comment>
<dbReference type="GO" id="GO:0055052">
    <property type="term" value="C:ATP-binding cassette (ABC) transporter complex, substrate-binding subunit-containing"/>
    <property type="evidence" value="ECO:0007669"/>
    <property type="project" value="TreeGrafter"/>
</dbReference>
<dbReference type="FunFam" id="2.40.50.100:FF:000028">
    <property type="entry name" value="Sugar ABC transporter, ATP-binding protein"/>
    <property type="match status" value="1"/>
</dbReference>
<keyword evidence="1" id="KW-0547">Nucleotide-binding</keyword>
<dbReference type="InterPro" id="IPR040582">
    <property type="entry name" value="OB_MalK-like"/>
</dbReference>
<dbReference type="InterPro" id="IPR003593">
    <property type="entry name" value="AAA+_ATPase"/>
</dbReference>
<protein>
    <submittedName>
        <fullName evidence="1">Sn-glycerol-3-phosphate ABC transporter ATP-binding protein UgpC</fullName>
    </submittedName>
</protein>
<dbReference type="Proteomes" id="UP000487649">
    <property type="component" value="Unassembled WGS sequence"/>
</dbReference>
<evidence type="ECO:0000313" key="2">
    <source>
        <dbReference type="Proteomes" id="UP000487649"/>
    </source>
</evidence>
<evidence type="ECO:0000313" key="1">
    <source>
        <dbReference type="EMBL" id="MTK22289.1"/>
    </source>
</evidence>
<gene>
    <name evidence="1" type="primary">ugpC</name>
    <name evidence="1" type="ORF">GMA92_12800</name>
</gene>
<dbReference type="EMBL" id="WMQE01000033">
    <property type="protein sequence ID" value="MTK22289.1"/>
    <property type="molecule type" value="Genomic_DNA"/>
</dbReference>
<dbReference type="InterPro" id="IPR047641">
    <property type="entry name" value="ABC_transpr_MalK/UgpC-like"/>
</dbReference>
<dbReference type="Gene3D" id="2.40.50.140">
    <property type="entry name" value="Nucleic acid-binding proteins"/>
    <property type="match status" value="1"/>
</dbReference>
<dbReference type="OrthoDB" id="9802264at2"/>
<dbReference type="Pfam" id="PF00005">
    <property type="entry name" value="ABC_tran"/>
    <property type="match status" value="1"/>
</dbReference>
<dbReference type="Pfam" id="PF17912">
    <property type="entry name" value="OB_MalK"/>
    <property type="match status" value="1"/>
</dbReference>
<dbReference type="InterPro" id="IPR003439">
    <property type="entry name" value="ABC_transporter-like_ATP-bd"/>
</dbReference>
<proteinExistence type="predicted"/>
<dbReference type="Pfam" id="PF03459">
    <property type="entry name" value="TOBE"/>
    <property type="match status" value="1"/>
</dbReference>
<dbReference type="GO" id="GO:0140359">
    <property type="term" value="F:ABC-type transporter activity"/>
    <property type="evidence" value="ECO:0007669"/>
    <property type="project" value="InterPro"/>
</dbReference>
<dbReference type="PANTHER" id="PTHR43875:SF1">
    <property type="entry name" value="OSMOPROTECTIVE COMPOUNDS UPTAKE ATP-BINDING PROTEIN GGTA"/>
    <property type="match status" value="1"/>
</dbReference>
<dbReference type="PANTHER" id="PTHR43875">
    <property type="entry name" value="MALTODEXTRIN IMPORT ATP-BINDING PROTEIN MSMX"/>
    <property type="match status" value="1"/>
</dbReference>
<dbReference type="InterPro" id="IPR005116">
    <property type="entry name" value="Transp-assoc_OB_typ1"/>
</dbReference>
<dbReference type="CDD" id="cd03301">
    <property type="entry name" value="ABC_MalK_N"/>
    <property type="match status" value="1"/>
</dbReference>
<accession>A0A173SVL3</accession>
<dbReference type="GeneID" id="60057509"/>
<dbReference type="Gene3D" id="3.40.50.300">
    <property type="entry name" value="P-loop containing nucleotide triphosphate hydrolases"/>
    <property type="match status" value="1"/>
</dbReference>
<organism evidence="1 2">
    <name type="scientific">Turicibacter sanguinis</name>
    <dbReference type="NCBI Taxonomy" id="154288"/>
    <lineage>
        <taxon>Bacteria</taxon>
        <taxon>Bacillati</taxon>
        <taxon>Bacillota</taxon>
        <taxon>Erysipelotrichia</taxon>
        <taxon>Erysipelotrichales</taxon>
        <taxon>Turicibacteraceae</taxon>
        <taxon>Turicibacter</taxon>
    </lineage>
</organism>
<dbReference type="GO" id="GO:0008643">
    <property type="term" value="P:carbohydrate transport"/>
    <property type="evidence" value="ECO:0007669"/>
    <property type="project" value="InterPro"/>
</dbReference>
<dbReference type="PROSITE" id="PS50893">
    <property type="entry name" value="ABC_TRANSPORTER_2"/>
    <property type="match status" value="1"/>
</dbReference>
<dbReference type="InterPro" id="IPR027417">
    <property type="entry name" value="P-loop_NTPase"/>
</dbReference>
<dbReference type="AlphaFoldDB" id="A0A173SVL3"/>
<dbReference type="FunFam" id="3.40.50.300:FF:000042">
    <property type="entry name" value="Maltose/maltodextrin ABC transporter, ATP-binding protein"/>
    <property type="match status" value="1"/>
</dbReference>
<dbReference type="Gene3D" id="2.40.50.100">
    <property type="match status" value="1"/>
</dbReference>
<name>A0A173SVL3_9FIRM</name>
<dbReference type="InterPro" id="IPR012340">
    <property type="entry name" value="NA-bd_OB-fold"/>
</dbReference>
<dbReference type="SMART" id="SM00382">
    <property type="entry name" value="AAA"/>
    <property type="match status" value="1"/>
</dbReference>
<dbReference type="NCBIfam" id="NF008653">
    <property type="entry name" value="PRK11650.1"/>
    <property type="match status" value="1"/>
</dbReference>
<dbReference type="InterPro" id="IPR008995">
    <property type="entry name" value="Mo/tungstate-bd_C_term_dom"/>
</dbReference>
<dbReference type="GO" id="GO:0016887">
    <property type="term" value="F:ATP hydrolysis activity"/>
    <property type="evidence" value="ECO:0007669"/>
    <property type="project" value="InterPro"/>
</dbReference>
<dbReference type="SUPFAM" id="SSF50331">
    <property type="entry name" value="MOP-like"/>
    <property type="match status" value="1"/>
</dbReference>
<dbReference type="RefSeq" id="WP_006784131.1">
    <property type="nucleotide sequence ID" value="NZ_CAJJOK010000023.1"/>
</dbReference>
<dbReference type="InterPro" id="IPR015855">
    <property type="entry name" value="ABC_transpr_MalK-like"/>
</dbReference>
<dbReference type="SUPFAM" id="SSF52540">
    <property type="entry name" value="P-loop containing nucleoside triphosphate hydrolases"/>
    <property type="match status" value="1"/>
</dbReference>